<dbReference type="InterPro" id="IPR006143">
    <property type="entry name" value="RND_pump_MFP"/>
</dbReference>
<keyword evidence="6" id="KW-1185">Reference proteome</keyword>
<dbReference type="SUPFAM" id="SSF111369">
    <property type="entry name" value="HlyD-like secretion proteins"/>
    <property type="match status" value="1"/>
</dbReference>
<dbReference type="PANTHER" id="PTHR30469:SF11">
    <property type="entry name" value="BLL4320 PROTEIN"/>
    <property type="match status" value="1"/>
</dbReference>
<keyword evidence="3" id="KW-1133">Transmembrane helix</keyword>
<dbReference type="Gene3D" id="1.10.287.470">
    <property type="entry name" value="Helix hairpin bin"/>
    <property type="match status" value="2"/>
</dbReference>
<sequence length="487" mass="53694">MHEKTYLETQVPQEVNAMNPDFTPHSQISGDETLDDGEYSQDLENQHRDYSKLLRYGMLGLLGLMVAVGAVFAGQNLIQTEPETEEVAVAKPLPVITLRAKPVESYQVMRTYTGEIAAIRTSELGFERGGKLVNVFVKEGDRVKSGQSIAKLDVSNLQMQKLQLEAQKAQAQARLDEFIAGPRQQDIAAARAAVDDIQLQLQLQRTKLKRRKYLYGQGAISREQLDEISFGENSLNARLRQSQSNLNELLAGTRTEQIAAQRASVKQLEASISDVEINIAKSTIKAPFAGIVSARQIDEGTVVNTGQAVVKLVENTSPEARIGIPTTVVNRLQVGSNQKVQINNQNYSATVASILPEVNPNTRTQVVVLKLESSLISQINPGQTVRLKLTDTIPTEGFWLPNKALTQGLRGLWTCYVLAKPKLERAGSSKQRVENVNSFVLEQRTVEVLHQESDRVLVRGTLQPGDRIVANGVHRLVPGQVVRPIGE</sequence>
<keyword evidence="3" id="KW-0812">Transmembrane</keyword>
<evidence type="ECO:0000259" key="4">
    <source>
        <dbReference type="Pfam" id="PF25881"/>
    </source>
</evidence>
<proteinExistence type="inferred from homology"/>
<comment type="similarity">
    <text evidence="1">Belongs to the membrane fusion protein (MFP) (TC 8.A.1) family.</text>
</comment>
<dbReference type="NCBIfam" id="TIGR01730">
    <property type="entry name" value="RND_mfp"/>
    <property type="match status" value="1"/>
</dbReference>
<feature type="transmembrane region" description="Helical" evidence="3">
    <location>
        <begin position="53"/>
        <end position="73"/>
    </location>
</feature>
<evidence type="ECO:0000256" key="1">
    <source>
        <dbReference type="ARBA" id="ARBA00009477"/>
    </source>
</evidence>
<evidence type="ECO:0000256" key="3">
    <source>
        <dbReference type="SAM" id="Phobius"/>
    </source>
</evidence>
<evidence type="ECO:0000313" key="5">
    <source>
        <dbReference type="EMBL" id="BAY87016.1"/>
    </source>
</evidence>
<dbReference type="Pfam" id="PF25881">
    <property type="entry name" value="HH_YBHG"/>
    <property type="match status" value="1"/>
</dbReference>
<keyword evidence="3" id="KW-0472">Membrane</keyword>
<name>A0A1Z4M0M7_9CYAN</name>
<dbReference type="Gene3D" id="2.40.420.20">
    <property type="match status" value="1"/>
</dbReference>
<organism evidence="5 6">
    <name type="scientific">Calothrix parasitica NIES-267</name>
    <dbReference type="NCBI Taxonomy" id="1973488"/>
    <lineage>
        <taxon>Bacteria</taxon>
        <taxon>Bacillati</taxon>
        <taxon>Cyanobacteriota</taxon>
        <taxon>Cyanophyceae</taxon>
        <taxon>Nostocales</taxon>
        <taxon>Calotrichaceae</taxon>
        <taxon>Calothrix</taxon>
    </lineage>
</organism>
<dbReference type="PANTHER" id="PTHR30469">
    <property type="entry name" value="MULTIDRUG RESISTANCE PROTEIN MDTA"/>
    <property type="match status" value="1"/>
</dbReference>
<dbReference type="GO" id="GO:1990281">
    <property type="term" value="C:efflux pump complex"/>
    <property type="evidence" value="ECO:0007669"/>
    <property type="project" value="TreeGrafter"/>
</dbReference>
<dbReference type="Proteomes" id="UP000218418">
    <property type="component" value="Chromosome"/>
</dbReference>
<accession>A0A1Z4M0M7</accession>
<dbReference type="InterPro" id="IPR059052">
    <property type="entry name" value="HH_YbhG-like"/>
</dbReference>
<feature type="region of interest" description="Disordered" evidence="2">
    <location>
        <begin position="17"/>
        <end position="38"/>
    </location>
</feature>
<dbReference type="Gene3D" id="2.40.30.170">
    <property type="match status" value="1"/>
</dbReference>
<dbReference type="Gene3D" id="2.40.50.100">
    <property type="match status" value="2"/>
</dbReference>
<protein>
    <submittedName>
        <fullName evidence="5">RND family efflux transporter MFP subunit</fullName>
    </submittedName>
</protein>
<evidence type="ECO:0000313" key="6">
    <source>
        <dbReference type="Proteomes" id="UP000218418"/>
    </source>
</evidence>
<dbReference type="EMBL" id="AP018227">
    <property type="protein sequence ID" value="BAY87016.1"/>
    <property type="molecule type" value="Genomic_DNA"/>
</dbReference>
<feature type="domain" description="YbhG-like alpha-helical hairpin" evidence="4">
    <location>
        <begin position="152"/>
        <end position="280"/>
    </location>
</feature>
<dbReference type="GO" id="GO:0015562">
    <property type="term" value="F:efflux transmembrane transporter activity"/>
    <property type="evidence" value="ECO:0007669"/>
    <property type="project" value="TreeGrafter"/>
</dbReference>
<reference evidence="5 6" key="1">
    <citation type="submission" date="2017-06" db="EMBL/GenBank/DDBJ databases">
        <title>Genome sequencing of cyanobaciteial culture collection at National Institute for Environmental Studies (NIES).</title>
        <authorList>
            <person name="Hirose Y."/>
            <person name="Shimura Y."/>
            <person name="Fujisawa T."/>
            <person name="Nakamura Y."/>
            <person name="Kawachi M."/>
        </authorList>
    </citation>
    <scope>NUCLEOTIDE SEQUENCE [LARGE SCALE GENOMIC DNA]</scope>
    <source>
        <strain evidence="5 6">NIES-267</strain>
    </source>
</reference>
<dbReference type="AlphaFoldDB" id="A0A1Z4M0M7"/>
<evidence type="ECO:0000256" key="2">
    <source>
        <dbReference type="SAM" id="MobiDB-lite"/>
    </source>
</evidence>
<gene>
    <name evidence="5" type="ORF">NIES267_65270</name>
</gene>